<dbReference type="AlphaFoldDB" id="A0A7R9P6A7"/>
<name>A0A7R9P6A7_TIMCA</name>
<accession>A0A7R9P6A7</accession>
<feature type="compositionally biased region" description="Polar residues" evidence="1">
    <location>
        <begin position="1"/>
        <end position="27"/>
    </location>
</feature>
<protein>
    <submittedName>
        <fullName evidence="2">(California timema) hypothetical protein</fullName>
    </submittedName>
</protein>
<gene>
    <name evidence="2" type="ORF">TCMB3V08_LOCUS3984</name>
</gene>
<evidence type="ECO:0000313" key="2">
    <source>
        <dbReference type="EMBL" id="CAD7571308.1"/>
    </source>
</evidence>
<feature type="compositionally biased region" description="Polar residues" evidence="1">
    <location>
        <begin position="182"/>
        <end position="203"/>
    </location>
</feature>
<feature type="compositionally biased region" description="Basic and acidic residues" evidence="1">
    <location>
        <begin position="53"/>
        <end position="76"/>
    </location>
</feature>
<feature type="region of interest" description="Disordered" evidence="1">
    <location>
        <begin position="182"/>
        <end position="211"/>
    </location>
</feature>
<sequence length="211" mass="23089">MCSDSIKSLVQLDVTSDPTGQRSSSIQRTDENWFRLSPCVSDPSADAQTPSRLDVHPDPSNERSSTDLRCDGDRSRPSLGAQTTLPTFRLRLESGPDLSTDGNQSRPSPCARTPLLMLRLRSPISIFFSGHFLPWPVDISGVLDVSSPASRLFTSEQGSLSKEQLPTSHLFLLEFASTPIGKSSQNQPPLQGVLQSPATQAQDQRPEILHH</sequence>
<feature type="region of interest" description="Disordered" evidence="1">
    <location>
        <begin position="1"/>
        <end position="110"/>
    </location>
</feature>
<dbReference type="EMBL" id="OE180442">
    <property type="protein sequence ID" value="CAD7571308.1"/>
    <property type="molecule type" value="Genomic_DNA"/>
</dbReference>
<proteinExistence type="predicted"/>
<evidence type="ECO:0000256" key="1">
    <source>
        <dbReference type="SAM" id="MobiDB-lite"/>
    </source>
</evidence>
<reference evidence="2" key="1">
    <citation type="submission" date="2020-11" db="EMBL/GenBank/DDBJ databases">
        <authorList>
            <person name="Tran Van P."/>
        </authorList>
    </citation>
    <scope>NUCLEOTIDE SEQUENCE</scope>
</reference>
<organism evidence="2">
    <name type="scientific">Timema californicum</name>
    <name type="common">California timema</name>
    <name type="synonym">Walking stick</name>
    <dbReference type="NCBI Taxonomy" id="61474"/>
    <lineage>
        <taxon>Eukaryota</taxon>
        <taxon>Metazoa</taxon>
        <taxon>Ecdysozoa</taxon>
        <taxon>Arthropoda</taxon>
        <taxon>Hexapoda</taxon>
        <taxon>Insecta</taxon>
        <taxon>Pterygota</taxon>
        <taxon>Neoptera</taxon>
        <taxon>Polyneoptera</taxon>
        <taxon>Phasmatodea</taxon>
        <taxon>Timematodea</taxon>
        <taxon>Timematoidea</taxon>
        <taxon>Timematidae</taxon>
        <taxon>Timema</taxon>
    </lineage>
</organism>